<keyword evidence="2" id="KW-1185">Reference proteome</keyword>
<dbReference type="AlphaFoldDB" id="A0A2U1ZWM5"/>
<comment type="caution">
    <text evidence="1">The sequence shown here is derived from an EMBL/GenBank/DDBJ whole genome shotgun (WGS) entry which is preliminary data.</text>
</comment>
<dbReference type="Proteomes" id="UP000245166">
    <property type="component" value="Unassembled WGS sequence"/>
</dbReference>
<organism evidence="1 2">
    <name type="scientific">Serinibacter arcticus</name>
    <dbReference type="NCBI Taxonomy" id="1655435"/>
    <lineage>
        <taxon>Bacteria</taxon>
        <taxon>Bacillati</taxon>
        <taxon>Actinomycetota</taxon>
        <taxon>Actinomycetes</taxon>
        <taxon>Micrococcales</taxon>
        <taxon>Beutenbergiaceae</taxon>
        <taxon>Serinibacter</taxon>
    </lineage>
</organism>
<dbReference type="EMBL" id="PYHR01000002">
    <property type="protein sequence ID" value="PWD51385.1"/>
    <property type="molecule type" value="Genomic_DNA"/>
</dbReference>
<protein>
    <submittedName>
        <fullName evidence="1">Antitoxin</fullName>
    </submittedName>
</protein>
<evidence type="ECO:0000313" key="1">
    <source>
        <dbReference type="EMBL" id="PWD51385.1"/>
    </source>
</evidence>
<gene>
    <name evidence="1" type="ORF">C8046_12655</name>
</gene>
<accession>A0A2U1ZWM5</accession>
<evidence type="ECO:0000313" key="2">
    <source>
        <dbReference type="Proteomes" id="UP000245166"/>
    </source>
</evidence>
<dbReference type="InterPro" id="IPR028037">
    <property type="entry name" value="Antitoxin_Rv0909/MT0933"/>
</dbReference>
<dbReference type="Pfam" id="PF14013">
    <property type="entry name" value="MT0933_antitox"/>
    <property type="match status" value="1"/>
</dbReference>
<reference evidence="1 2" key="1">
    <citation type="submission" date="2018-03" db="EMBL/GenBank/DDBJ databases">
        <title>Genome assembly of novel Miniimonas species PCH200.</title>
        <authorList>
            <person name="Thakur V."/>
            <person name="Kumar V."/>
            <person name="Singh D."/>
        </authorList>
    </citation>
    <scope>NUCLEOTIDE SEQUENCE [LARGE SCALE GENOMIC DNA]</scope>
    <source>
        <strain evidence="1 2">PCH200</strain>
    </source>
</reference>
<proteinExistence type="predicted"/>
<sequence length="56" mass="5857">MALDDIISKAKDALGGGKADGAIDKAAEFIKDKTPDNIDGHVDTAAEKAKDFLDKP</sequence>
<name>A0A2U1ZWM5_9MICO</name>
<dbReference type="RefSeq" id="WP_109229766.1">
    <property type="nucleotide sequence ID" value="NZ_PYHR01000002.1"/>
</dbReference>